<dbReference type="Gene3D" id="1.10.260.40">
    <property type="entry name" value="lambda repressor-like DNA-binding domains"/>
    <property type="match status" value="1"/>
</dbReference>
<dbReference type="PROSITE" id="PS50943">
    <property type="entry name" value="HTH_CROC1"/>
    <property type="match status" value="1"/>
</dbReference>
<dbReference type="SUPFAM" id="SSF47413">
    <property type="entry name" value="lambda repressor-like DNA-binding domains"/>
    <property type="match status" value="1"/>
</dbReference>
<reference evidence="2 3" key="1">
    <citation type="submission" date="2018-06" db="EMBL/GenBank/DDBJ databases">
        <authorList>
            <consortium name="Pathogen Informatics"/>
            <person name="Doyle S."/>
        </authorList>
    </citation>
    <scope>NUCLEOTIDE SEQUENCE [LARGE SCALE GENOMIC DNA]</scope>
    <source>
        <strain evidence="2 3">NCTC7928</strain>
    </source>
</reference>
<dbReference type="Gene3D" id="2.10.109.10">
    <property type="entry name" value="Umud Fragment, subunit A"/>
    <property type="match status" value="1"/>
</dbReference>
<evidence type="ECO:0000313" key="2">
    <source>
        <dbReference type="EMBL" id="STF46313.1"/>
    </source>
</evidence>
<dbReference type="Pfam" id="PF00717">
    <property type="entry name" value="Peptidase_S24"/>
    <property type="match status" value="1"/>
</dbReference>
<dbReference type="GO" id="GO:0003677">
    <property type="term" value="F:DNA binding"/>
    <property type="evidence" value="ECO:0007669"/>
    <property type="project" value="InterPro"/>
</dbReference>
<dbReference type="AlphaFoldDB" id="A0A0K4HVA9"/>
<proteinExistence type="predicted"/>
<dbReference type="CDD" id="cd00093">
    <property type="entry name" value="HTH_XRE"/>
    <property type="match status" value="1"/>
</dbReference>
<sequence>MKTKWYDLAKQLMRAQGMSQDSLADLMGITKGGLSHWLNGRREPNLEDIARIMRALGRRQFTVTHDGMVIDDSVSNTLQAAPPRDLGSYPVIDWKDTVNNMDDTRRSALPHVTTSVICSDDSYWLVAKGESMNAPQGLSIPAGTMILVDPHAPAIDGKLVIAQLEEGQIPTFKQLIIDGGQRLLRSLNPLYPPIPMNPESKIIGVVVDAKIVNLP</sequence>
<dbReference type="InterPro" id="IPR010982">
    <property type="entry name" value="Lambda_DNA-bd_dom_sf"/>
</dbReference>
<dbReference type="PANTHER" id="PTHR33516:SF2">
    <property type="entry name" value="LEXA REPRESSOR-RELATED"/>
    <property type="match status" value="1"/>
</dbReference>
<dbReference type="CDD" id="cd06529">
    <property type="entry name" value="S24_LexA-like"/>
    <property type="match status" value="1"/>
</dbReference>
<dbReference type="InterPro" id="IPR001387">
    <property type="entry name" value="Cro/C1-type_HTH"/>
</dbReference>
<feature type="domain" description="HTH cro/C1-type" evidence="1">
    <location>
        <begin position="10"/>
        <end position="68"/>
    </location>
</feature>
<gene>
    <name evidence="2" type="ORF">NCTC7928_07115</name>
</gene>
<name>A0A0K4HVA9_ECOLX</name>
<evidence type="ECO:0000259" key="1">
    <source>
        <dbReference type="PROSITE" id="PS50943"/>
    </source>
</evidence>
<dbReference type="PANTHER" id="PTHR33516">
    <property type="entry name" value="LEXA REPRESSOR"/>
    <property type="match status" value="1"/>
</dbReference>
<dbReference type="Pfam" id="PF01381">
    <property type="entry name" value="HTH_3"/>
    <property type="match status" value="1"/>
</dbReference>
<dbReference type="InterPro" id="IPR036286">
    <property type="entry name" value="LexA/Signal_pep-like_sf"/>
</dbReference>
<dbReference type="InterPro" id="IPR015927">
    <property type="entry name" value="Peptidase_S24_S26A/B/C"/>
</dbReference>
<dbReference type="InterPro" id="IPR050077">
    <property type="entry name" value="LexA_repressor"/>
</dbReference>
<organism evidence="2 3">
    <name type="scientific">Escherichia coli</name>
    <dbReference type="NCBI Taxonomy" id="562"/>
    <lineage>
        <taxon>Bacteria</taxon>
        <taxon>Pseudomonadati</taxon>
        <taxon>Pseudomonadota</taxon>
        <taxon>Gammaproteobacteria</taxon>
        <taxon>Enterobacterales</taxon>
        <taxon>Enterobacteriaceae</taxon>
        <taxon>Escherichia</taxon>
    </lineage>
</organism>
<dbReference type="InterPro" id="IPR039418">
    <property type="entry name" value="LexA-like"/>
</dbReference>
<dbReference type="RefSeq" id="WP_021523509.1">
    <property type="nucleotide sequence ID" value="NZ_BGEB01000049.1"/>
</dbReference>
<evidence type="ECO:0000313" key="3">
    <source>
        <dbReference type="Proteomes" id="UP000254877"/>
    </source>
</evidence>
<accession>A0A0K4HVA9</accession>
<dbReference type="SMART" id="SM00530">
    <property type="entry name" value="HTH_XRE"/>
    <property type="match status" value="1"/>
</dbReference>
<protein>
    <submittedName>
        <fullName evidence="2">Repressor protein</fullName>
    </submittedName>
</protein>
<dbReference type="Proteomes" id="UP000254877">
    <property type="component" value="Unassembled WGS sequence"/>
</dbReference>
<dbReference type="EMBL" id="UGAB01000002">
    <property type="protein sequence ID" value="STF46313.1"/>
    <property type="molecule type" value="Genomic_DNA"/>
</dbReference>
<dbReference type="SUPFAM" id="SSF51306">
    <property type="entry name" value="LexA/Signal peptidase"/>
    <property type="match status" value="1"/>
</dbReference>